<evidence type="ECO:0000256" key="8">
    <source>
        <dbReference type="ARBA" id="ARBA00022837"/>
    </source>
</evidence>
<feature type="transmembrane region" description="Helical" evidence="16">
    <location>
        <begin position="438"/>
        <end position="460"/>
    </location>
</feature>
<feature type="transmembrane region" description="Helical" evidence="16">
    <location>
        <begin position="361"/>
        <end position="386"/>
    </location>
</feature>
<gene>
    <name evidence="18" type="ORF">scyTo_0011324</name>
</gene>
<dbReference type="PANTHER" id="PTHR10582">
    <property type="entry name" value="TRANSIENT RECEPTOR POTENTIAL ION CHANNEL PROTEIN"/>
    <property type="match status" value="1"/>
</dbReference>
<protein>
    <recommendedName>
        <fullName evidence="17">Ion transport domain-containing protein</fullName>
    </recommendedName>
</protein>
<organism evidence="18 19">
    <name type="scientific">Scyliorhinus torazame</name>
    <name type="common">Cloudy catshark</name>
    <name type="synonym">Catulus torazame</name>
    <dbReference type="NCBI Taxonomy" id="75743"/>
    <lineage>
        <taxon>Eukaryota</taxon>
        <taxon>Metazoa</taxon>
        <taxon>Chordata</taxon>
        <taxon>Craniata</taxon>
        <taxon>Vertebrata</taxon>
        <taxon>Chondrichthyes</taxon>
        <taxon>Elasmobranchii</taxon>
        <taxon>Galeomorphii</taxon>
        <taxon>Galeoidea</taxon>
        <taxon>Carcharhiniformes</taxon>
        <taxon>Scyliorhinidae</taxon>
        <taxon>Scyliorhinus</taxon>
    </lineage>
</organism>
<dbReference type="InterPro" id="IPR036770">
    <property type="entry name" value="Ankyrin_rpt-contain_sf"/>
</dbReference>
<dbReference type="InterPro" id="IPR008347">
    <property type="entry name" value="TrpV1-4"/>
</dbReference>
<proteinExistence type="predicted"/>
<evidence type="ECO:0000313" key="18">
    <source>
        <dbReference type="EMBL" id="GCB61536.1"/>
    </source>
</evidence>
<feature type="repeat" description="ANK" evidence="15">
    <location>
        <begin position="139"/>
        <end position="171"/>
    </location>
</feature>
<comment type="caution">
    <text evidence="18">The sequence shown here is derived from an EMBL/GenBank/DDBJ whole genome shotgun (WGS) entry which is preliminary data.</text>
</comment>
<dbReference type="Proteomes" id="UP000288216">
    <property type="component" value="Unassembled WGS sequence"/>
</dbReference>
<keyword evidence="12 16" id="KW-0472">Membrane</keyword>
<dbReference type="InterPro" id="IPR005821">
    <property type="entry name" value="Ion_trans_dom"/>
</dbReference>
<dbReference type="GO" id="GO:0007015">
    <property type="term" value="P:actin filament organization"/>
    <property type="evidence" value="ECO:0007669"/>
    <property type="project" value="TreeGrafter"/>
</dbReference>
<keyword evidence="19" id="KW-1185">Reference proteome</keyword>
<dbReference type="EMBL" id="BFAA01005104">
    <property type="protein sequence ID" value="GCB61536.1"/>
    <property type="molecule type" value="Genomic_DNA"/>
</dbReference>
<dbReference type="InterPro" id="IPR002110">
    <property type="entry name" value="Ankyrin_rpt"/>
</dbReference>
<dbReference type="PROSITE" id="PS50088">
    <property type="entry name" value="ANK_REPEAT"/>
    <property type="match status" value="1"/>
</dbReference>
<keyword evidence="5" id="KW-0107">Calcium channel</keyword>
<evidence type="ECO:0000256" key="5">
    <source>
        <dbReference type="ARBA" id="ARBA00022673"/>
    </source>
</evidence>
<evidence type="ECO:0000256" key="11">
    <source>
        <dbReference type="ARBA" id="ARBA00023065"/>
    </source>
</evidence>
<dbReference type="Gene3D" id="1.25.40.20">
    <property type="entry name" value="Ankyrin repeat-containing domain"/>
    <property type="match status" value="1"/>
</dbReference>
<evidence type="ECO:0000256" key="9">
    <source>
        <dbReference type="ARBA" id="ARBA00022989"/>
    </source>
</evidence>
<keyword evidence="10 15" id="KW-0040">ANK repeat</keyword>
<feature type="domain" description="Ion transport" evidence="17">
    <location>
        <begin position="377"/>
        <end position="605"/>
    </location>
</feature>
<evidence type="ECO:0000256" key="2">
    <source>
        <dbReference type="ARBA" id="ARBA00022448"/>
    </source>
</evidence>
<reference evidence="18 19" key="1">
    <citation type="journal article" date="2018" name="Nat. Ecol. Evol.">
        <title>Shark genomes provide insights into elasmobranch evolution and the origin of vertebrates.</title>
        <authorList>
            <person name="Hara Y"/>
            <person name="Yamaguchi K"/>
            <person name="Onimaru K"/>
            <person name="Kadota M"/>
            <person name="Koyanagi M"/>
            <person name="Keeley SD"/>
            <person name="Tatsumi K"/>
            <person name="Tanaka K"/>
            <person name="Motone F"/>
            <person name="Kageyama Y"/>
            <person name="Nozu R"/>
            <person name="Adachi N"/>
            <person name="Nishimura O"/>
            <person name="Nakagawa R"/>
            <person name="Tanegashima C"/>
            <person name="Kiyatake I"/>
            <person name="Matsumoto R"/>
            <person name="Murakumo K"/>
            <person name="Nishida K"/>
            <person name="Terakita A"/>
            <person name="Kuratani S"/>
            <person name="Sato K"/>
            <person name="Hyodo S Kuraku.S."/>
        </authorList>
    </citation>
    <scope>NUCLEOTIDE SEQUENCE [LARGE SCALE GENOMIC DNA]</scope>
</reference>
<comment type="subcellular location">
    <subcellularLocation>
        <location evidence="1">Cell membrane</location>
        <topology evidence="1">Multi-pass membrane protein</topology>
    </subcellularLocation>
</comment>
<evidence type="ECO:0000313" key="19">
    <source>
        <dbReference type="Proteomes" id="UP000288216"/>
    </source>
</evidence>
<dbReference type="GO" id="GO:0098703">
    <property type="term" value="P:calcium ion import across plasma membrane"/>
    <property type="evidence" value="ECO:0007669"/>
    <property type="project" value="TreeGrafter"/>
</dbReference>
<dbReference type="Pfam" id="PF00520">
    <property type="entry name" value="Ion_trans"/>
    <property type="match status" value="1"/>
</dbReference>
<evidence type="ECO:0000256" key="7">
    <source>
        <dbReference type="ARBA" id="ARBA00022737"/>
    </source>
</evidence>
<keyword evidence="11" id="KW-0406">Ion transport</keyword>
<dbReference type="STRING" id="75743.A0A401NKY7"/>
<keyword evidence="4" id="KW-0109">Calcium transport</keyword>
<dbReference type="PANTHER" id="PTHR10582:SF6">
    <property type="entry name" value="TRANSIENT RECEPTOR POTENTIAL CATION CHANNEL SUBFAMILY V MEMBER 3"/>
    <property type="match status" value="1"/>
</dbReference>
<evidence type="ECO:0000256" key="3">
    <source>
        <dbReference type="ARBA" id="ARBA00022475"/>
    </source>
</evidence>
<accession>A0A401NKY7</accession>
<keyword evidence="9 16" id="KW-1133">Transmembrane helix</keyword>
<dbReference type="InterPro" id="IPR024862">
    <property type="entry name" value="TRPV"/>
</dbReference>
<name>A0A401NKY7_SCYTO</name>
<dbReference type="OMA" id="GNCEDMD"/>
<feature type="transmembrane region" description="Helical" evidence="16">
    <location>
        <begin position="466"/>
        <end position="484"/>
    </location>
</feature>
<evidence type="ECO:0000256" key="15">
    <source>
        <dbReference type="PROSITE-ProRule" id="PRU00023"/>
    </source>
</evidence>
<dbReference type="GO" id="GO:0005262">
    <property type="term" value="F:calcium channel activity"/>
    <property type="evidence" value="ECO:0007669"/>
    <property type="project" value="UniProtKB-KW"/>
</dbReference>
<dbReference type="OrthoDB" id="533508at2759"/>
<dbReference type="GO" id="GO:0005929">
    <property type="term" value="C:cilium"/>
    <property type="evidence" value="ECO:0007669"/>
    <property type="project" value="TreeGrafter"/>
</dbReference>
<evidence type="ECO:0000256" key="4">
    <source>
        <dbReference type="ARBA" id="ARBA00022568"/>
    </source>
</evidence>
<dbReference type="GO" id="GO:0007231">
    <property type="term" value="P:osmosensory signaling pathway"/>
    <property type="evidence" value="ECO:0007669"/>
    <property type="project" value="TreeGrafter"/>
</dbReference>
<dbReference type="PROSITE" id="PS50297">
    <property type="entry name" value="ANK_REP_REGION"/>
    <property type="match status" value="1"/>
</dbReference>
<dbReference type="PRINTS" id="PR01768">
    <property type="entry name" value="TRPVRECEPTOR"/>
</dbReference>
<evidence type="ECO:0000259" key="17">
    <source>
        <dbReference type="Pfam" id="PF00520"/>
    </source>
</evidence>
<keyword evidence="8" id="KW-0106">Calcium</keyword>
<keyword evidence="7" id="KW-0677">Repeat</keyword>
<evidence type="ECO:0000256" key="12">
    <source>
        <dbReference type="ARBA" id="ARBA00023136"/>
    </source>
</evidence>
<comment type="catalytic activity">
    <reaction evidence="14">
        <text>Ca(2+)(in) = Ca(2+)(out)</text>
        <dbReference type="Rhea" id="RHEA:29671"/>
        <dbReference type="ChEBI" id="CHEBI:29108"/>
    </reaction>
</comment>
<evidence type="ECO:0000256" key="10">
    <source>
        <dbReference type="ARBA" id="ARBA00023043"/>
    </source>
</evidence>
<evidence type="ECO:0000256" key="16">
    <source>
        <dbReference type="SAM" id="Phobius"/>
    </source>
</evidence>
<dbReference type="SUPFAM" id="SSF48403">
    <property type="entry name" value="Ankyrin repeat"/>
    <property type="match status" value="1"/>
</dbReference>
<feature type="transmembrane region" description="Helical" evidence="16">
    <location>
        <begin position="570"/>
        <end position="593"/>
    </location>
</feature>
<evidence type="ECO:0000256" key="6">
    <source>
        <dbReference type="ARBA" id="ARBA00022692"/>
    </source>
</evidence>
<keyword evidence="6 16" id="KW-0812">Transmembrane</keyword>
<evidence type="ECO:0000256" key="14">
    <source>
        <dbReference type="ARBA" id="ARBA00036634"/>
    </source>
</evidence>
<evidence type="ECO:0000256" key="1">
    <source>
        <dbReference type="ARBA" id="ARBA00004651"/>
    </source>
</evidence>
<dbReference type="Gene3D" id="1.10.287.70">
    <property type="match status" value="1"/>
</dbReference>
<keyword evidence="3" id="KW-1003">Cell membrane</keyword>
<keyword evidence="13" id="KW-0407">Ion channel</keyword>
<keyword evidence="2" id="KW-0813">Transport</keyword>
<feature type="transmembrane region" description="Helical" evidence="16">
    <location>
        <begin position="406"/>
        <end position="426"/>
    </location>
</feature>
<feature type="transmembrane region" description="Helical" evidence="16">
    <location>
        <begin position="505"/>
        <end position="527"/>
    </location>
</feature>
<dbReference type="Pfam" id="PF12796">
    <property type="entry name" value="Ank_2"/>
    <property type="match status" value="2"/>
</dbReference>
<dbReference type="SMART" id="SM00248">
    <property type="entry name" value="ANK"/>
    <property type="match status" value="4"/>
</dbReference>
<dbReference type="GO" id="GO:0005886">
    <property type="term" value="C:plasma membrane"/>
    <property type="evidence" value="ECO:0007669"/>
    <property type="project" value="UniProtKB-SubCell"/>
</dbReference>
<evidence type="ECO:0000256" key="13">
    <source>
        <dbReference type="ARBA" id="ARBA00023303"/>
    </source>
</evidence>
<sequence length="762" mass="86297">MPQALSVSAADVREFSELNFYSVFTGRAMDKNLRVLIRSDILDGIADNVESSLRRNLTRQLFSSIADGDMDGIRRCFRAARVKLTELTEPKTGKTCLMKALLNLNANTKVIVEILIAVAERDDCLQQLINAEYCDKDYNGQTALHIAIERRCPDIVQILLEKGASVNAKANGKFFRSSRKHNGFYFGELPLALAACTNQPQIVTLLLDNPRTNVGEQDSWGNTVLHALVSIADDNEDNTNFVTEMYNRILLENKEKNLEEITNAKGLTPLQLAAKLGKLEIFRNILNREMYDKQHMKLSRKITNWAYGPVSSSLYDITEVDTFAKNSVLKVIAFNTKIQNRHLLLAVEPLNTLLEQKWDRFAVYMFTGSCLIYVSYVIIFTTIYYGTSQVKTNTTTTTPWHLGGQILVFSWAVVLFFLELVLIAQLRLSHLQSIMTDAWFHILFILQAGLAALGIILNWTGVDPHLAVEVGAMALGWINILYYTRGFQSMGIYSVMLQKILLTDVIQFLTVYSLFLIGFAAALASLIQGCSNNEECSSFESFNTAMLELFKLTIGLGDLEVQRQAKHPQLFLFLLVLYVILTFILLLNMLIALMGETVENISKESKVIWKLQRARTILNLEKYLPKCLKEKFRLGKELNGKRYIRINEVNWTKWNTSLARIHEDPGEEQEGMVPENPDETHMWLPSRNNSHRSKHTHRKPLNIWSKRLSNLGFAGIAHRKSRQADVQSEMVMVSEQGTPLTLGTTDCNEADGEVKRSGDSMI</sequence>
<dbReference type="AlphaFoldDB" id="A0A401NKY7"/>